<feature type="transmembrane region" description="Helical" evidence="2">
    <location>
        <begin position="12"/>
        <end position="29"/>
    </location>
</feature>
<dbReference type="Proteomes" id="UP000636755">
    <property type="component" value="Unassembled WGS sequence"/>
</dbReference>
<sequence length="650" mass="72328">MKKKSFTTMPTFVIFSVAMLAMSFASYSYDPVLCYIEIAVSVVTAGIVVVSTLRFRNYIATTVRSTAEKINGFNPEFLDKYKIPVTVLGAEGEIIWSNTRFRKQFCNGKNPEGDIISPYIGGKKITEVADHDTFETACNGNEFVGFVISTNEGYVCYFVENTYYRQIMREYNATRPCVAIITFDNSDDFSNESDEIYSEVSLNVQSFLQRWANEYNALFKIIGNNRYMIIFKETDVDKLVEQKFPILQEIHSIKAGQHTATVSIGLCRGINSLKDSETNARKALDMALGRGGDQVAIISNNIYEFFGGTSATSEKVSKVRMRVIANAIKRTINDCDKVFVMGHRFSDLDCIGAAIGMQSVMEKSFNLYSKIVVDKTKTMAEKLIDYAEKNIGKDIFITPDEAMKQVTPKTLLIIVDTHLRNSLESPQLYDECKKVIVIDHHRRAVNYIDNALVFCHEPFASSACEMCSEIISCIDDKAIGYAQADALLAGIMLDTKNFVLKTGVRTFEAAAYLRRRGATTINVKQMFSDSIETYREKVSIVCDAKIYRNCAISIAKGADGDVRLASAQAADELLTLENVKASFVIYESGGKICISARSFGAVNVQIIMEKLGGGGHQTMSATQLSDINKEQALKMLIEVIDTNLEDASCK</sequence>
<dbReference type="EMBL" id="JACOPS010000001">
    <property type="protein sequence ID" value="MBC5727620.1"/>
    <property type="molecule type" value="Genomic_DNA"/>
</dbReference>
<dbReference type="InterPro" id="IPR014528">
    <property type="entry name" value="GdpP/PdeA"/>
</dbReference>
<proteinExistence type="inferred from homology"/>
<protein>
    <recommendedName>
        <fullName evidence="1">Cyclic-di-AMP phosphodiesterase</fullName>
        <ecNumber evidence="1">3.1.4.-</ecNumber>
    </recommendedName>
</protein>
<dbReference type="InterPro" id="IPR003156">
    <property type="entry name" value="DHHA1_dom"/>
</dbReference>
<comment type="subcellular location">
    <subcellularLocation>
        <location evidence="1">Cell membrane</location>
    </subcellularLocation>
</comment>
<evidence type="ECO:0000256" key="1">
    <source>
        <dbReference type="PIRNR" id="PIRNR026583"/>
    </source>
</evidence>
<evidence type="ECO:0000256" key="2">
    <source>
        <dbReference type="SAM" id="Phobius"/>
    </source>
</evidence>
<dbReference type="EC" id="3.1.4.-" evidence="1"/>
<reference evidence="4 5" key="1">
    <citation type="submission" date="2020-08" db="EMBL/GenBank/DDBJ databases">
        <title>Genome public.</title>
        <authorList>
            <person name="Liu C."/>
            <person name="Sun Q."/>
        </authorList>
    </citation>
    <scope>NUCLEOTIDE SEQUENCE [LARGE SCALE GENOMIC DNA]</scope>
    <source>
        <strain evidence="4 5">NSJ-71</strain>
    </source>
</reference>
<dbReference type="Pfam" id="PF02272">
    <property type="entry name" value="DHHA1"/>
    <property type="match status" value="1"/>
</dbReference>
<comment type="function">
    <text evidence="1">Has phosphodiesterase (PDE) activity against cyclic-di-AMP (c-di-AMP).</text>
</comment>
<dbReference type="PANTHER" id="PTHR47618:SF2">
    <property type="entry name" value="CYCLIC-DI-AMP PHOSPHODIESTERASE GDPP"/>
    <property type="match status" value="1"/>
</dbReference>
<comment type="catalytic activity">
    <reaction evidence="1">
        <text>3',3'-c-di-AMP + H2O = 5'-O-phosphonoadenylyl-(3'-&gt;5')-adenosine + H(+)</text>
        <dbReference type="Rhea" id="RHEA:54420"/>
        <dbReference type="ChEBI" id="CHEBI:15377"/>
        <dbReference type="ChEBI" id="CHEBI:15378"/>
        <dbReference type="ChEBI" id="CHEBI:71500"/>
        <dbReference type="ChEBI" id="CHEBI:138171"/>
    </reaction>
</comment>
<evidence type="ECO:0000259" key="3">
    <source>
        <dbReference type="PROSITE" id="PS50887"/>
    </source>
</evidence>
<dbReference type="SUPFAM" id="SSF64182">
    <property type="entry name" value="DHH phosphoesterases"/>
    <property type="match status" value="1"/>
</dbReference>
<keyword evidence="2" id="KW-0812">Transmembrane</keyword>
<feature type="domain" description="GGDEF" evidence="3">
    <location>
        <begin position="174"/>
        <end position="300"/>
    </location>
</feature>
<dbReference type="PIRSF" id="PIRSF026583">
    <property type="entry name" value="YybT"/>
    <property type="match status" value="1"/>
</dbReference>
<feature type="transmembrane region" description="Helical" evidence="2">
    <location>
        <begin position="35"/>
        <end position="55"/>
    </location>
</feature>
<keyword evidence="1 2" id="KW-0472">Membrane</keyword>
<dbReference type="Pfam" id="PF24898">
    <property type="entry name" value="GGDEF_GdpP"/>
    <property type="match status" value="1"/>
</dbReference>
<organism evidence="4 5">
    <name type="scientific">Ruminococcus intestinalis</name>
    <dbReference type="NCBI Taxonomy" id="2763066"/>
    <lineage>
        <taxon>Bacteria</taxon>
        <taxon>Bacillati</taxon>
        <taxon>Bacillota</taxon>
        <taxon>Clostridia</taxon>
        <taxon>Eubacteriales</taxon>
        <taxon>Oscillospiraceae</taxon>
        <taxon>Ruminococcus</taxon>
    </lineage>
</organism>
<accession>A0ABR7HJF8</accession>
<name>A0ABR7HJF8_9FIRM</name>
<dbReference type="PANTHER" id="PTHR47618">
    <property type="entry name" value="BIFUNCTIONAL OLIGORIBONUCLEASE AND PAP PHOSPHATASE NRNA"/>
    <property type="match status" value="1"/>
</dbReference>
<keyword evidence="1" id="KW-0378">Hydrolase</keyword>
<dbReference type="Gene3D" id="3.10.310.30">
    <property type="match status" value="1"/>
</dbReference>
<dbReference type="InterPro" id="IPR051319">
    <property type="entry name" value="Oligoribo/pAp-PDE_c-di-AMP_PDE"/>
</dbReference>
<dbReference type="Pfam" id="PF01368">
    <property type="entry name" value="DHH"/>
    <property type="match status" value="1"/>
</dbReference>
<dbReference type="PROSITE" id="PS50887">
    <property type="entry name" value="GGDEF"/>
    <property type="match status" value="1"/>
</dbReference>
<keyword evidence="5" id="KW-1185">Reference proteome</keyword>
<dbReference type="Gene3D" id="3.90.1640.10">
    <property type="entry name" value="inorganic pyrophosphatase (n-terminal core)"/>
    <property type="match status" value="1"/>
</dbReference>
<keyword evidence="2" id="KW-1133">Transmembrane helix</keyword>
<dbReference type="RefSeq" id="WP_186934882.1">
    <property type="nucleotide sequence ID" value="NZ_JACOPS010000001.1"/>
</dbReference>
<evidence type="ECO:0000313" key="5">
    <source>
        <dbReference type="Proteomes" id="UP000636755"/>
    </source>
</evidence>
<dbReference type="InterPro" id="IPR038763">
    <property type="entry name" value="DHH_sf"/>
</dbReference>
<dbReference type="InterPro" id="IPR001667">
    <property type="entry name" value="DDH_dom"/>
</dbReference>
<comment type="caution">
    <text evidence="4">The sequence shown here is derived from an EMBL/GenBank/DDBJ whole genome shotgun (WGS) entry which is preliminary data.</text>
</comment>
<evidence type="ECO:0000313" key="4">
    <source>
        <dbReference type="EMBL" id="MBC5727620.1"/>
    </source>
</evidence>
<comment type="similarity">
    <text evidence="1">Belongs to the GdpP/PdeA phosphodiesterase family.</text>
</comment>
<dbReference type="InterPro" id="IPR000160">
    <property type="entry name" value="GGDEF_dom"/>
</dbReference>
<gene>
    <name evidence="4" type="ORF">H8R91_03540</name>
</gene>
<keyword evidence="1" id="KW-1003">Cell membrane</keyword>